<dbReference type="InterPro" id="IPR005829">
    <property type="entry name" value="Sugar_transporter_CS"/>
</dbReference>
<feature type="transmembrane region" description="Helical" evidence="11">
    <location>
        <begin position="167"/>
        <end position="190"/>
    </location>
</feature>
<dbReference type="InterPro" id="IPR036259">
    <property type="entry name" value="MFS_trans_sf"/>
</dbReference>
<evidence type="ECO:0000256" key="1">
    <source>
        <dbReference type="ARBA" id="ARBA00004651"/>
    </source>
</evidence>
<dbReference type="FunFam" id="1.20.1250.20:FF:000001">
    <property type="entry name" value="Dicarboxylate MFS transporter"/>
    <property type="match status" value="1"/>
</dbReference>
<evidence type="ECO:0000256" key="5">
    <source>
        <dbReference type="ARBA" id="ARBA00022692"/>
    </source>
</evidence>
<keyword evidence="3" id="KW-0813">Transport</keyword>
<evidence type="ECO:0000256" key="2">
    <source>
        <dbReference type="ARBA" id="ARBA00008240"/>
    </source>
</evidence>
<feature type="transmembrane region" description="Helical" evidence="11">
    <location>
        <begin position="305"/>
        <end position="325"/>
    </location>
</feature>
<evidence type="ECO:0000256" key="3">
    <source>
        <dbReference type="ARBA" id="ARBA00022448"/>
    </source>
</evidence>
<feature type="transmembrane region" description="Helical" evidence="11">
    <location>
        <begin position="260"/>
        <end position="285"/>
    </location>
</feature>
<feature type="transmembrane region" description="Helical" evidence="11">
    <location>
        <begin position="332"/>
        <end position="352"/>
    </location>
</feature>
<comment type="caution">
    <text evidence="13">The sequence shown here is derived from an EMBL/GenBank/DDBJ whole genome shotgun (WGS) entry which is preliminary data.</text>
</comment>
<name>A0A1S2N0D4_9MICC</name>
<dbReference type="InterPro" id="IPR005828">
    <property type="entry name" value="MFS_sugar_transport-like"/>
</dbReference>
<feature type="transmembrane region" description="Helical" evidence="11">
    <location>
        <begin position="202"/>
        <end position="221"/>
    </location>
</feature>
<reference evidence="13 14" key="1">
    <citation type="submission" date="2016-10" db="EMBL/GenBank/DDBJ databases">
        <title>Draft genome sequence of strain LCT isolated from the Shenzhou X spacecraft of China.</title>
        <authorList>
            <person name="Huang B."/>
        </authorList>
    </citation>
    <scope>NUCLEOTIDE SEQUENCE [LARGE SCALE GENOMIC DNA]</scope>
    <source>
        <strain evidence="13 14">LCT-H5</strain>
    </source>
</reference>
<dbReference type="PROSITE" id="PS50850">
    <property type="entry name" value="MFS"/>
    <property type="match status" value="1"/>
</dbReference>
<evidence type="ECO:0000256" key="7">
    <source>
        <dbReference type="ARBA" id="ARBA00022989"/>
    </source>
</evidence>
<feature type="transmembrane region" description="Helical" evidence="11">
    <location>
        <begin position="102"/>
        <end position="120"/>
    </location>
</feature>
<dbReference type="PROSITE" id="PS00216">
    <property type="entry name" value="SUGAR_TRANSPORT_1"/>
    <property type="match status" value="1"/>
</dbReference>
<feature type="transmembrane region" description="Helical" evidence="11">
    <location>
        <begin position="126"/>
        <end position="146"/>
    </location>
</feature>
<keyword evidence="8 11" id="KW-0472">Membrane</keyword>
<feature type="transmembrane region" description="Helical" evidence="11">
    <location>
        <begin position="428"/>
        <end position="445"/>
    </location>
</feature>
<organism evidence="13 14">
    <name type="scientific">Rothia kristinae</name>
    <dbReference type="NCBI Taxonomy" id="37923"/>
    <lineage>
        <taxon>Bacteria</taxon>
        <taxon>Bacillati</taxon>
        <taxon>Actinomycetota</taxon>
        <taxon>Actinomycetes</taxon>
        <taxon>Micrococcales</taxon>
        <taxon>Micrococcaceae</taxon>
        <taxon>Rothia</taxon>
    </lineage>
</organism>
<keyword evidence="6" id="KW-0769">Symport</keyword>
<comment type="function">
    <text evidence="9">May be a proton symporter involved in the uptake of osmolytes such as proline and glycine betaine.</text>
</comment>
<dbReference type="PROSITE" id="PS00217">
    <property type="entry name" value="SUGAR_TRANSPORT_2"/>
    <property type="match status" value="1"/>
</dbReference>
<keyword evidence="5 11" id="KW-0812">Transmembrane</keyword>
<feature type="transmembrane region" description="Helical" evidence="11">
    <location>
        <begin position="66"/>
        <end position="90"/>
    </location>
</feature>
<dbReference type="RefSeq" id="WP_075514708.1">
    <property type="nucleotide sequence ID" value="NZ_MODZ01000005.1"/>
</dbReference>
<evidence type="ECO:0000256" key="4">
    <source>
        <dbReference type="ARBA" id="ARBA00022475"/>
    </source>
</evidence>
<dbReference type="PANTHER" id="PTHR43528">
    <property type="entry name" value="ALPHA-KETOGLUTARATE PERMEASE"/>
    <property type="match status" value="1"/>
</dbReference>
<dbReference type="GO" id="GO:0015293">
    <property type="term" value="F:symporter activity"/>
    <property type="evidence" value="ECO:0007669"/>
    <property type="project" value="UniProtKB-KW"/>
</dbReference>
<dbReference type="GO" id="GO:0005886">
    <property type="term" value="C:plasma membrane"/>
    <property type="evidence" value="ECO:0007669"/>
    <property type="project" value="UniProtKB-SubCell"/>
</dbReference>
<dbReference type="OrthoDB" id="8953821at2"/>
<dbReference type="InterPro" id="IPR051084">
    <property type="entry name" value="H+-coupled_symporters"/>
</dbReference>
<evidence type="ECO:0000313" key="13">
    <source>
        <dbReference type="EMBL" id="OIJ36102.1"/>
    </source>
</evidence>
<evidence type="ECO:0000256" key="8">
    <source>
        <dbReference type="ARBA" id="ARBA00023136"/>
    </source>
</evidence>
<evidence type="ECO:0000256" key="11">
    <source>
        <dbReference type="SAM" id="Phobius"/>
    </source>
</evidence>
<gene>
    <name evidence="13" type="ORF">BK826_05300</name>
</gene>
<dbReference type="Pfam" id="PF00083">
    <property type="entry name" value="Sugar_tr"/>
    <property type="match status" value="1"/>
</dbReference>
<dbReference type="PANTHER" id="PTHR43528:SF1">
    <property type="entry name" value="ALPHA-KETOGLUTARATE PERMEASE"/>
    <property type="match status" value="1"/>
</dbReference>
<evidence type="ECO:0000259" key="12">
    <source>
        <dbReference type="PROSITE" id="PS50850"/>
    </source>
</evidence>
<sequence>MVAGPSQREQHRQWTVEDVTVTEPPVIKRAIAAAAIGNITEWYDFGVYGYLSLTMKTVFFPETDGVLGSILVAGLFAVAFLVRPLGGMFFGPLSDRIGRNRVLALTMLLMAAGTFLIGCLPDYHSIGLWAAFLLLLCRLLQGFSTGGEYGNAMTFIAEYAPDRRRGLLGSMLEVGTFTGYLLGASLATIMSGVLSPEAMLAWGWRVPFYVALPLGVVGLYLRSKLDDPPAFEAMEKKSAAKEEHRVGAQLKQTFRLWPNMLVCCGLVIAWNVANYMLTAYMPSYIPIMASMQGGRGAVSELTSQILQIIVMAVCLALIPVLGWLSDRVGRRAVALTGSAALILLAVPALLLIRADGTLSTLFGLLIMGLSLICFSATMPSTLPSLFPTALRAGALSIAFNISISLFGGTTSVVMETLVGKTQNLMWPAYYLMITGVIGFISLRFTPESNGRPLWGSTPAVARPEDAPAHVEELNARVRAAEATRQEAPTAR</sequence>
<evidence type="ECO:0000313" key="14">
    <source>
        <dbReference type="Proteomes" id="UP000179540"/>
    </source>
</evidence>
<accession>A0A1S2N0D4</accession>
<feature type="domain" description="Major facilitator superfamily (MFS) profile" evidence="12">
    <location>
        <begin position="30"/>
        <end position="450"/>
    </location>
</feature>
<dbReference type="Gene3D" id="1.20.1250.20">
    <property type="entry name" value="MFS general substrate transporter like domains"/>
    <property type="match status" value="1"/>
</dbReference>
<evidence type="ECO:0000256" key="6">
    <source>
        <dbReference type="ARBA" id="ARBA00022847"/>
    </source>
</evidence>
<dbReference type="InterPro" id="IPR020846">
    <property type="entry name" value="MFS_dom"/>
</dbReference>
<evidence type="ECO:0000256" key="9">
    <source>
        <dbReference type="ARBA" id="ARBA00037295"/>
    </source>
</evidence>
<dbReference type="Proteomes" id="UP000179540">
    <property type="component" value="Unassembled WGS sequence"/>
</dbReference>
<proteinExistence type="inferred from homology"/>
<evidence type="ECO:0000256" key="10">
    <source>
        <dbReference type="ARBA" id="ARBA00039918"/>
    </source>
</evidence>
<dbReference type="SUPFAM" id="SSF103473">
    <property type="entry name" value="MFS general substrate transporter"/>
    <property type="match status" value="1"/>
</dbReference>
<comment type="subcellular location">
    <subcellularLocation>
        <location evidence="1">Cell membrane</location>
        <topology evidence="1">Multi-pass membrane protein</topology>
    </subcellularLocation>
</comment>
<dbReference type="AlphaFoldDB" id="A0A1S2N0D4"/>
<comment type="similarity">
    <text evidence="2">Belongs to the major facilitator superfamily. Metabolite:H+ Symporter (MHS) family (TC 2.A.1.6) family.</text>
</comment>
<dbReference type="EMBL" id="MODZ01000005">
    <property type="protein sequence ID" value="OIJ36102.1"/>
    <property type="molecule type" value="Genomic_DNA"/>
</dbReference>
<keyword evidence="4" id="KW-1003">Cell membrane</keyword>
<protein>
    <recommendedName>
        <fullName evidence="10">Putative proline/betaine transporter</fullName>
    </recommendedName>
</protein>
<keyword evidence="7 11" id="KW-1133">Transmembrane helix</keyword>
<feature type="transmembrane region" description="Helical" evidence="11">
    <location>
        <begin position="358"/>
        <end position="377"/>
    </location>
</feature>
<feature type="transmembrane region" description="Helical" evidence="11">
    <location>
        <begin position="389"/>
        <end position="408"/>
    </location>
</feature>